<feature type="compositionally biased region" description="Low complexity" evidence="1">
    <location>
        <begin position="15"/>
        <end position="25"/>
    </location>
</feature>
<evidence type="ECO:0000313" key="2">
    <source>
        <dbReference type="EMBL" id="OUD99869.1"/>
    </source>
</evidence>
<sequence length="58" mass="6194">MAAFCPAASGSKVKTTSPRPLSSPSTRRRTLMWSTPNEVPHVATAVVTPARWQAITSV</sequence>
<dbReference type="AlphaFoldDB" id="A0A251XCJ3"/>
<keyword evidence="3" id="KW-1185">Reference proteome</keyword>
<evidence type="ECO:0000256" key="1">
    <source>
        <dbReference type="SAM" id="MobiDB-lite"/>
    </source>
</evidence>
<gene>
    <name evidence="2" type="ORF">CMMCAS07_20555</name>
</gene>
<dbReference type="Proteomes" id="UP000195062">
    <property type="component" value="Unassembled WGS sequence"/>
</dbReference>
<feature type="region of interest" description="Disordered" evidence="1">
    <location>
        <begin position="1"/>
        <end position="34"/>
    </location>
</feature>
<comment type="caution">
    <text evidence="2">The sequence shown here is derived from an EMBL/GenBank/DDBJ whole genome shotgun (WGS) entry which is preliminary data.</text>
</comment>
<organism evidence="2 3">
    <name type="scientific">Clavibacter michiganensis subsp. michiganensis</name>
    <dbReference type="NCBI Taxonomy" id="33013"/>
    <lineage>
        <taxon>Bacteria</taxon>
        <taxon>Bacillati</taxon>
        <taxon>Actinomycetota</taxon>
        <taxon>Actinomycetes</taxon>
        <taxon>Micrococcales</taxon>
        <taxon>Microbacteriaceae</taxon>
        <taxon>Clavibacter</taxon>
    </lineage>
</organism>
<evidence type="ECO:0000313" key="3">
    <source>
        <dbReference type="Proteomes" id="UP000195062"/>
    </source>
</evidence>
<dbReference type="EMBL" id="MDHH01000010">
    <property type="protein sequence ID" value="OUD99869.1"/>
    <property type="molecule type" value="Genomic_DNA"/>
</dbReference>
<protein>
    <submittedName>
        <fullName evidence="2">Uncharacterized protein</fullName>
    </submittedName>
</protein>
<accession>A0A251XCJ3</accession>
<reference evidence="2 3" key="1">
    <citation type="submission" date="2016-08" db="EMBL/GenBank/DDBJ databases">
        <title>Genome sequence of Clavibacter michiganensis subsp. michiganensis strain CASJ007.</title>
        <authorList>
            <person name="Thapa S.P."/>
            <person name="Coaker G."/>
        </authorList>
    </citation>
    <scope>NUCLEOTIDE SEQUENCE [LARGE SCALE GENOMIC DNA]</scope>
    <source>
        <strain evidence="2">CASJ007</strain>
    </source>
</reference>
<name>A0A251XCJ3_CLAMM</name>
<proteinExistence type="predicted"/>